<dbReference type="Proteomes" id="UP000184089">
    <property type="component" value="Unassembled WGS sequence"/>
</dbReference>
<reference evidence="2" key="1">
    <citation type="submission" date="2016-11" db="EMBL/GenBank/DDBJ databases">
        <authorList>
            <person name="Jaros S."/>
            <person name="Januszkiewicz K."/>
            <person name="Wedrychowicz H."/>
        </authorList>
    </citation>
    <scope>NUCLEOTIDE SEQUENCE [LARGE SCALE GENOMIC DNA]</scope>
    <source>
        <strain evidence="2">DSM 4029</strain>
    </source>
</reference>
<evidence type="ECO:0000313" key="2">
    <source>
        <dbReference type="Proteomes" id="UP000184089"/>
    </source>
</evidence>
<comment type="caution">
    <text evidence="1">The sequence shown here is derived from an EMBL/GenBank/DDBJ whole genome shotgun (WGS) entry which is preliminary data.</text>
</comment>
<gene>
    <name evidence="1" type="ORF">SAMN05444424_2592</name>
</gene>
<accession>A0AAQ1MFX7</accession>
<dbReference type="AlphaFoldDB" id="A0AAQ1MFX7"/>
<organism evidence="1 2">
    <name type="scientific">Bittarella massiliensis</name>
    <name type="common">ex Durand et al. 2017</name>
    <dbReference type="NCBI Taxonomy" id="1720313"/>
    <lineage>
        <taxon>Bacteria</taxon>
        <taxon>Bacillati</taxon>
        <taxon>Bacillota</taxon>
        <taxon>Clostridia</taxon>
        <taxon>Eubacteriales</taxon>
        <taxon>Oscillospiraceae</taxon>
        <taxon>Bittarella (ex Durand et al. 2017)</taxon>
    </lineage>
</organism>
<protein>
    <submittedName>
        <fullName evidence="1">Uncharacterized protein</fullName>
    </submittedName>
</protein>
<name>A0AAQ1MFX7_9FIRM</name>
<dbReference type="EMBL" id="FQVY01000004">
    <property type="protein sequence ID" value="SHG50510.1"/>
    <property type="molecule type" value="Genomic_DNA"/>
</dbReference>
<sequence>MVWKINGADVPKPDKYSVSIMDLDGSAERNLLGYLTRDRITTKRKVSAEYTVAAGEAAKAVLQSISAEFFPLTYSDPLDGEKTITCYVGDRTADPFPTGEWALKFDLIER</sequence>
<dbReference type="RefSeq" id="WP_021660810.1">
    <property type="nucleotide sequence ID" value="NZ_FQVY01000004.1"/>
</dbReference>
<proteinExistence type="predicted"/>
<evidence type="ECO:0000313" key="1">
    <source>
        <dbReference type="EMBL" id="SHG50510.1"/>
    </source>
</evidence>